<dbReference type="Pfam" id="PF01494">
    <property type="entry name" value="FAD_binding_3"/>
    <property type="match status" value="1"/>
</dbReference>
<keyword evidence="8" id="KW-0472">Membrane</keyword>
<dbReference type="PANTHER" id="PTHR43876">
    <property type="entry name" value="UBIQUINONE BIOSYNTHESIS MONOOXYGENASE COQ6, MITOCHONDRIAL"/>
    <property type="match status" value="1"/>
</dbReference>
<sequence>MARGARARYLLGMERIDVDILVVGGGAAGLSAACLFAAEGLTTLCVDAAPPPAGPDAPGADIRTAALLTPSVEALERCGAWALMAPRAAPLKIMRLVDAGGRAEAPRETADFDSAEMQDAPFGWNLPNLAIRAALTERLAALPGAALRAPAALSRLVTRDREALAALSDGTQVRARLVVAADGRDSPTRRMAGLEAPRWSYSQKALVLAAAHPEPHRDVSTEIHRTGGPFTLVPLPDDAEGRHRSSIVWMEAGPRAAALHRMASEDPEGFAQALNARSCGVLGWLRPVSPVAVWPIVAQLAPRLDGARVALMGEAAHVVPPIGAQGLNMSIADAAVLARLAGDAARAGGDPGAATVLAAYHRARWPEMAARVAGIDALNRAAMLGAPPLRDLRRMGLKAIHDLAPLRRGVMQLGMGARPAGPEAPGD</sequence>
<gene>
    <name evidence="10" type="ORF">SAMN05216258_102526</name>
</gene>
<keyword evidence="6" id="KW-0560">Oxidoreductase</keyword>
<keyword evidence="8" id="KW-1133">Transmembrane helix</keyword>
<dbReference type="PRINTS" id="PR00420">
    <property type="entry name" value="RNGMNOXGNASE"/>
</dbReference>
<dbReference type="UniPathway" id="UPA00232"/>
<feature type="domain" description="FAD-binding" evidence="9">
    <location>
        <begin position="17"/>
        <end position="366"/>
    </location>
</feature>
<dbReference type="GO" id="GO:0071949">
    <property type="term" value="F:FAD binding"/>
    <property type="evidence" value="ECO:0007669"/>
    <property type="project" value="InterPro"/>
</dbReference>
<evidence type="ECO:0000313" key="11">
    <source>
        <dbReference type="Proteomes" id="UP000199377"/>
    </source>
</evidence>
<evidence type="ECO:0000259" key="9">
    <source>
        <dbReference type="Pfam" id="PF01494"/>
    </source>
</evidence>
<dbReference type="InterPro" id="IPR010971">
    <property type="entry name" value="UbiH/COQ6"/>
</dbReference>
<comment type="cofactor">
    <cofactor evidence="1">
        <name>FAD</name>
        <dbReference type="ChEBI" id="CHEBI:57692"/>
    </cofactor>
</comment>
<dbReference type="STRING" id="1114924.SAMN05216258_102526"/>
<keyword evidence="8" id="KW-0812">Transmembrane</keyword>
<evidence type="ECO:0000256" key="7">
    <source>
        <dbReference type="ARBA" id="ARBA00023033"/>
    </source>
</evidence>
<keyword evidence="5" id="KW-0274">FAD</keyword>
<evidence type="ECO:0000256" key="1">
    <source>
        <dbReference type="ARBA" id="ARBA00001974"/>
    </source>
</evidence>
<reference evidence="10 11" key="1">
    <citation type="submission" date="2016-10" db="EMBL/GenBank/DDBJ databases">
        <authorList>
            <person name="de Groot N.N."/>
        </authorList>
    </citation>
    <scope>NUCLEOTIDE SEQUENCE [LARGE SCALE GENOMIC DNA]</scope>
    <source>
        <strain evidence="10 11">CGMCC 1.11030</strain>
    </source>
</reference>
<dbReference type="GO" id="GO:0006744">
    <property type="term" value="P:ubiquinone biosynthetic process"/>
    <property type="evidence" value="ECO:0007669"/>
    <property type="project" value="UniProtKB-UniPathway"/>
</dbReference>
<dbReference type="SUPFAM" id="SSF51905">
    <property type="entry name" value="FAD/NAD(P)-binding domain"/>
    <property type="match status" value="1"/>
</dbReference>
<dbReference type="GO" id="GO:0016705">
    <property type="term" value="F:oxidoreductase activity, acting on paired donors, with incorporation or reduction of molecular oxygen"/>
    <property type="evidence" value="ECO:0007669"/>
    <property type="project" value="InterPro"/>
</dbReference>
<protein>
    <submittedName>
        <fullName evidence="10">2-octaprenyl-6-methoxyphenol hydroxylase</fullName>
    </submittedName>
</protein>
<keyword evidence="4" id="KW-0285">Flavoprotein</keyword>
<dbReference type="NCBIfam" id="TIGR01988">
    <property type="entry name" value="Ubi-OHases"/>
    <property type="match status" value="1"/>
</dbReference>
<dbReference type="EMBL" id="FOQH01000002">
    <property type="protein sequence ID" value="SFH84782.1"/>
    <property type="molecule type" value="Genomic_DNA"/>
</dbReference>
<feature type="transmembrane region" description="Helical" evidence="8">
    <location>
        <begin position="20"/>
        <end position="38"/>
    </location>
</feature>
<dbReference type="InterPro" id="IPR036188">
    <property type="entry name" value="FAD/NAD-bd_sf"/>
</dbReference>
<evidence type="ECO:0000256" key="6">
    <source>
        <dbReference type="ARBA" id="ARBA00023002"/>
    </source>
</evidence>
<evidence type="ECO:0000256" key="8">
    <source>
        <dbReference type="SAM" id="Phobius"/>
    </source>
</evidence>
<evidence type="ECO:0000256" key="4">
    <source>
        <dbReference type="ARBA" id="ARBA00022630"/>
    </source>
</evidence>
<dbReference type="GO" id="GO:0004497">
    <property type="term" value="F:monooxygenase activity"/>
    <property type="evidence" value="ECO:0007669"/>
    <property type="project" value="UniProtKB-KW"/>
</dbReference>
<evidence type="ECO:0000256" key="5">
    <source>
        <dbReference type="ARBA" id="ARBA00022827"/>
    </source>
</evidence>
<dbReference type="AlphaFoldDB" id="A0A1I3DDE2"/>
<keyword evidence="11" id="KW-1185">Reference proteome</keyword>
<comment type="pathway">
    <text evidence="2">Cofactor biosynthesis; ubiquinone biosynthesis.</text>
</comment>
<evidence type="ECO:0000313" key="10">
    <source>
        <dbReference type="EMBL" id="SFH84782.1"/>
    </source>
</evidence>
<dbReference type="Gene3D" id="3.50.50.60">
    <property type="entry name" value="FAD/NAD(P)-binding domain"/>
    <property type="match status" value="2"/>
</dbReference>
<accession>A0A1I3DDE2</accession>
<comment type="similarity">
    <text evidence="3">Belongs to the UbiH/COQ6 family.</text>
</comment>
<proteinExistence type="inferred from homology"/>
<evidence type="ECO:0000256" key="3">
    <source>
        <dbReference type="ARBA" id="ARBA00005349"/>
    </source>
</evidence>
<dbReference type="PROSITE" id="PS51257">
    <property type="entry name" value="PROKAR_LIPOPROTEIN"/>
    <property type="match status" value="1"/>
</dbReference>
<dbReference type="InterPro" id="IPR051205">
    <property type="entry name" value="UbiH/COQ6_monooxygenase"/>
</dbReference>
<dbReference type="Proteomes" id="UP000199377">
    <property type="component" value="Unassembled WGS sequence"/>
</dbReference>
<dbReference type="InterPro" id="IPR002938">
    <property type="entry name" value="FAD-bd"/>
</dbReference>
<dbReference type="PANTHER" id="PTHR43876:SF7">
    <property type="entry name" value="UBIQUINONE BIOSYNTHESIS MONOOXYGENASE COQ6, MITOCHONDRIAL"/>
    <property type="match status" value="1"/>
</dbReference>
<name>A0A1I3DDE2_9RHOB</name>
<evidence type="ECO:0000256" key="2">
    <source>
        <dbReference type="ARBA" id="ARBA00004749"/>
    </source>
</evidence>
<keyword evidence="7" id="KW-0503">Monooxygenase</keyword>
<organism evidence="10 11">
    <name type="scientific">Albimonas pacifica</name>
    <dbReference type="NCBI Taxonomy" id="1114924"/>
    <lineage>
        <taxon>Bacteria</taxon>
        <taxon>Pseudomonadati</taxon>
        <taxon>Pseudomonadota</taxon>
        <taxon>Alphaproteobacteria</taxon>
        <taxon>Rhodobacterales</taxon>
        <taxon>Paracoccaceae</taxon>
        <taxon>Albimonas</taxon>
    </lineage>
</organism>